<dbReference type="eggNOG" id="ENOG502RZDT">
    <property type="taxonomic scope" value="Eukaryota"/>
</dbReference>
<dbReference type="EMBL" id="CR382122">
    <property type="protein sequence ID" value="CAH01964.1"/>
    <property type="molecule type" value="Genomic_DNA"/>
</dbReference>
<dbReference type="FunCoup" id="Q6CWW8">
    <property type="interactions" value="30"/>
</dbReference>
<dbReference type="Proteomes" id="UP000000598">
    <property type="component" value="Chromosome B"/>
</dbReference>
<gene>
    <name evidence="1" type="ORF">KLLA0_B00913g</name>
</gene>
<dbReference type="OMA" id="EMISCAT"/>
<dbReference type="PaxDb" id="284590-Q6CWW8"/>
<protein>
    <submittedName>
        <fullName evidence="1">KLLA0B00913p</fullName>
    </submittedName>
</protein>
<dbReference type="Pfam" id="PF08730">
    <property type="entry name" value="Rad33"/>
    <property type="match status" value="1"/>
</dbReference>
<dbReference type="AlphaFoldDB" id="Q6CWW8"/>
<name>Q6CWW8_KLULA</name>
<dbReference type="InParanoid" id="Q6CWW8"/>
<dbReference type="HOGENOM" id="CLU_117800_1_0_1"/>
<evidence type="ECO:0000313" key="2">
    <source>
        <dbReference type="Proteomes" id="UP000000598"/>
    </source>
</evidence>
<sequence>MRKKNDVSYDTITRWNEARMPTEIEDEVLSIYLSFTEEGEFKWADISSFYTELQISKSWYGLLEFKDLCLDGIDVIDFEKLLDVTYRLLIFMDNESIIDKQWELLLKYTGRLQQFPKVALRKHVISVKDVQKAAVQVDMDQHIILSMVSWATNGERVFVTYLDFAKLLGKMGLLRY</sequence>
<organism evidence="1 2">
    <name type="scientific">Kluyveromyces lactis (strain ATCC 8585 / CBS 2359 / DSM 70799 / NBRC 1267 / NRRL Y-1140 / WM37)</name>
    <name type="common">Yeast</name>
    <name type="synonym">Candida sphaerica</name>
    <dbReference type="NCBI Taxonomy" id="284590"/>
    <lineage>
        <taxon>Eukaryota</taxon>
        <taxon>Fungi</taxon>
        <taxon>Dikarya</taxon>
        <taxon>Ascomycota</taxon>
        <taxon>Saccharomycotina</taxon>
        <taxon>Saccharomycetes</taxon>
        <taxon>Saccharomycetales</taxon>
        <taxon>Saccharomycetaceae</taxon>
        <taxon>Kluyveromyces</taxon>
    </lineage>
</organism>
<dbReference type="KEGG" id="kla:KLLA0_B00913g"/>
<keyword evidence="2" id="KW-1185">Reference proteome</keyword>
<evidence type="ECO:0000313" key="1">
    <source>
        <dbReference type="EMBL" id="CAH01964.1"/>
    </source>
</evidence>
<proteinExistence type="predicted"/>
<dbReference type="STRING" id="284590.Q6CWW8"/>
<accession>Q6CWW8</accession>
<dbReference type="InterPro" id="IPR014841">
    <property type="entry name" value="Rad33"/>
</dbReference>
<reference evidence="1 2" key="1">
    <citation type="journal article" date="2004" name="Nature">
        <title>Genome evolution in yeasts.</title>
        <authorList>
            <consortium name="Genolevures"/>
            <person name="Dujon B."/>
            <person name="Sherman D."/>
            <person name="Fischer G."/>
            <person name="Durrens P."/>
            <person name="Casaregola S."/>
            <person name="Lafontaine I."/>
            <person name="de Montigny J."/>
            <person name="Marck C."/>
            <person name="Neuveglise C."/>
            <person name="Talla E."/>
            <person name="Goffard N."/>
            <person name="Frangeul L."/>
            <person name="Aigle M."/>
            <person name="Anthouard V."/>
            <person name="Babour A."/>
            <person name="Barbe V."/>
            <person name="Barnay S."/>
            <person name="Blanchin S."/>
            <person name="Beckerich J.M."/>
            <person name="Beyne E."/>
            <person name="Bleykasten C."/>
            <person name="Boisrame A."/>
            <person name="Boyer J."/>
            <person name="Cattolico L."/>
            <person name="Confanioleri F."/>
            <person name="de Daruvar A."/>
            <person name="Despons L."/>
            <person name="Fabre E."/>
            <person name="Fairhead C."/>
            <person name="Ferry-Dumazet H."/>
            <person name="Groppi A."/>
            <person name="Hantraye F."/>
            <person name="Hennequin C."/>
            <person name="Jauniaux N."/>
            <person name="Joyet P."/>
            <person name="Kachouri R."/>
            <person name="Kerrest A."/>
            <person name="Koszul R."/>
            <person name="Lemaire M."/>
            <person name="Lesur I."/>
            <person name="Ma L."/>
            <person name="Muller H."/>
            <person name="Nicaud J.M."/>
            <person name="Nikolski M."/>
            <person name="Oztas S."/>
            <person name="Ozier-Kalogeropoulos O."/>
            <person name="Pellenz S."/>
            <person name="Potier S."/>
            <person name="Richard G.F."/>
            <person name="Straub M.L."/>
            <person name="Suleau A."/>
            <person name="Swennene D."/>
            <person name="Tekaia F."/>
            <person name="Wesolowski-Louvel M."/>
            <person name="Westhof E."/>
            <person name="Wirth B."/>
            <person name="Zeniou-Meyer M."/>
            <person name="Zivanovic I."/>
            <person name="Bolotin-Fukuhara M."/>
            <person name="Thierry A."/>
            <person name="Bouchier C."/>
            <person name="Caudron B."/>
            <person name="Scarpelli C."/>
            <person name="Gaillardin C."/>
            <person name="Weissenbach J."/>
            <person name="Wincker P."/>
            <person name="Souciet J.L."/>
        </authorList>
    </citation>
    <scope>NUCLEOTIDE SEQUENCE [LARGE SCALE GENOMIC DNA]</scope>
    <source>
        <strain evidence="2">ATCC 8585 / CBS 2359 / DSM 70799 / NBRC 1267 / NRRL Y-1140 / WM37</strain>
    </source>
</reference>